<evidence type="ECO:0000313" key="2">
    <source>
        <dbReference type="Proteomes" id="UP000237271"/>
    </source>
</evidence>
<reference evidence="1 2" key="1">
    <citation type="journal article" date="2017" name="Genome Biol. Evol.">
        <title>Phytophthora megakarya and P. palmivora, closely related causal agents of cacao black pod rot, underwent increases in genome sizes and gene numbers by different mechanisms.</title>
        <authorList>
            <person name="Ali S.S."/>
            <person name="Shao J."/>
            <person name="Lary D.J."/>
            <person name="Kronmiller B."/>
            <person name="Shen D."/>
            <person name="Strem M.D."/>
            <person name="Amoako-Attah I."/>
            <person name="Akrofi A.Y."/>
            <person name="Begoude B.A."/>
            <person name="Ten Hoopen G.M."/>
            <person name="Coulibaly K."/>
            <person name="Kebe B.I."/>
            <person name="Melnick R.L."/>
            <person name="Guiltinan M.J."/>
            <person name="Tyler B.M."/>
            <person name="Meinhardt L.W."/>
            <person name="Bailey B.A."/>
        </authorList>
    </citation>
    <scope>NUCLEOTIDE SEQUENCE [LARGE SCALE GENOMIC DNA]</scope>
    <source>
        <strain evidence="2">sbr112.9</strain>
    </source>
</reference>
<dbReference type="AlphaFoldDB" id="A0A2P4XBM8"/>
<evidence type="ECO:0000313" key="1">
    <source>
        <dbReference type="EMBL" id="POM62952.1"/>
    </source>
</evidence>
<sequence length="281" mass="31957">MKKNGLSRIAKETRNILKPAQSCKRSDFDVEEDEIDRPEFERSPKKYMKDTRQVLVVKEVISVKRRNASLKSQIQYVGIPEKDIPLVPQEAVLPSSRMVGLYVNDRLIHMHRENADVSSAVLVIDAVDSERGRNLRITVKRGLYVYNHLISPENYRHSPGIHQVSTQSPLIPAIAGWCVVYQYIRDNSNHQVNMTDVYDDAVVNCNLESPTNESSVHQSACGYTGLFQSHQDLCEILQPALTIVTTYPFGQVQLVQYSLIETTTGRYLAKCLDHFKRANEP</sequence>
<dbReference type="OrthoDB" id="124569at2759"/>
<dbReference type="EMBL" id="NCKW01015478">
    <property type="protein sequence ID" value="POM62952.1"/>
    <property type="molecule type" value="Genomic_DNA"/>
</dbReference>
<accession>A0A2P4XBM8</accession>
<organism evidence="1 2">
    <name type="scientific">Phytophthora palmivora</name>
    <dbReference type="NCBI Taxonomy" id="4796"/>
    <lineage>
        <taxon>Eukaryota</taxon>
        <taxon>Sar</taxon>
        <taxon>Stramenopiles</taxon>
        <taxon>Oomycota</taxon>
        <taxon>Peronosporomycetes</taxon>
        <taxon>Peronosporales</taxon>
        <taxon>Peronosporaceae</taxon>
        <taxon>Phytophthora</taxon>
    </lineage>
</organism>
<name>A0A2P4XBM8_9STRA</name>
<gene>
    <name evidence="1" type="ORF">PHPALM_27826</name>
</gene>
<proteinExistence type="predicted"/>
<dbReference type="Proteomes" id="UP000237271">
    <property type="component" value="Unassembled WGS sequence"/>
</dbReference>
<protein>
    <submittedName>
        <fullName evidence="1">Uncharacterized protein</fullName>
    </submittedName>
</protein>
<comment type="caution">
    <text evidence="1">The sequence shown here is derived from an EMBL/GenBank/DDBJ whole genome shotgun (WGS) entry which is preliminary data.</text>
</comment>
<keyword evidence="2" id="KW-1185">Reference proteome</keyword>